<dbReference type="EMBL" id="BDSP01000131">
    <property type="protein sequence ID" value="GAX18535.1"/>
    <property type="molecule type" value="Genomic_DNA"/>
</dbReference>
<proteinExistence type="predicted"/>
<comment type="caution">
    <text evidence="2">The sequence shown here is derived from an EMBL/GenBank/DDBJ whole genome shotgun (WGS) entry which is preliminary data.</text>
</comment>
<sequence length="381" mass="43622">MNKYQRQSSADQMNNDQQSRDASLGETVSSASSGLAIAHEPWKEQSIIAALLDQGFSKGVASVIPHSNPYYPIRFWLIDNGGHMRVLDGKRILGSELQHQVIACSRWVELQETMDFHIQLAGLNETPTIFRFINYPPQACAREFCVGRYRQPSEVDVALSIVRDCEPRGANELSEHLREIYERIRTIEPELRAQKQQAIVVLAVAGLPEDGTLADDLRLLQSLPVRLIVRLCVDDSKVYHYYAELSRNLKEPLEIVGEYFSEAKKIHRYNPWLTYGLTLHRCREMGIGHHLLSMLGQRSLDKEEASIVVGMLFGKEFLAQNNHEVNSKQFLSNVTRFNKEQGQIWNPVTGKMEFWVDTKKLQKSYSNKQFFGLLRKNSNTK</sequence>
<feature type="region of interest" description="Disordered" evidence="1">
    <location>
        <begin position="1"/>
        <end position="25"/>
    </location>
</feature>
<accession>A0A1Z5JWZ0</accession>
<name>A0A1Z5JWZ0_FISSO</name>
<organism evidence="2 3">
    <name type="scientific">Fistulifera solaris</name>
    <name type="common">Oleaginous diatom</name>
    <dbReference type="NCBI Taxonomy" id="1519565"/>
    <lineage>
        <taxon>Eukaryota</taxon>
        <taxon>Sar</taxon>
        <taxon>Stramenopiles</taxon>
        <taxon>Ochrophyta</taxon>
        <taxon>Bacillariophyta</taxon>
        <taxon>Bacillariophyceae</taxon>
        <taxon>Bacillariophycidae</taxon>
        <taxon>Naviculales</taxon>
        <taxon>Naviculaceae</taxon>
        <taxon>Fistulifera</taxon>
    </lineage>
</organism>
<dbReference type="InParanoid" id="A0A1Z5JWZ0"/>
<keyword evidence="3" id="KW-1185">Reference proteome</keyword>
<protein>
    <submittedName>
        <fullName evidence="2">Uncharacterized protein</fullName>
    </submittedName>
</protein>
<dbReference type="Proteomes" id="UP000198406">
    <property type="component" value="Unassembled WGS sequence"/>
</dbReference>
<evidence type="ECO:0000313" key="3">
    <source>
        <dbReference type="Proteomes" id="UP000198406"/>
    </source>
</evidence>
<evidence type="ECO:0000256" key="1">
    <source>
        <dbReference type="SAM" id="MobiDB-lite"/>
    </source>
</evidence>
<dbReference type="AlphaFoldDB" id="A0A1Z5JWZ0"/>
<evidence type="ECO:0000313" key="2">
    <source>
        <dbReference type="EMBL" id="GAX18535.1"/>
    </source>
</evidence>
<dbReference type="OrthoDB" id="2142040at2759"/>
<gene>
    <name evidence="2" type="ORF">FisN_10Hh265</name>
</gene>
<reference evidence="2 3" key="1">
    <citation type="journal article" date="2015" name="Plant Cell">
        <title>Oil accumulation by the oleaginous diatom Fistulifera solaris as revealed by the genome and transcriptome.</title>
        <authorList>
            <person name="Tanaka T."/>
            <person name="Maeda Y."/>
            <person name="Veluchamy A."/>
            <person name="Tanaka M."/>
            <person name="Abida H."/>
            <person name="Marechal E."/>
            <person name="Bowler C."/>
            <person name="Muto M."/>
            <person name="Sunaga Y."/>
            <person name="Tanaka M."/>
            <person name="Yoshino T."/>
            <person name="Taniguchi T."/>
            <person name="Fukuda Y."/>
            <person name="Nemoto M."/>
            <person name="Matsumoto M."/>
            <person name="Wong P.S."/>
            <person name="Aburatani S."/>
            <person name="Fujibuchi W."/>
        </authorList>
    </citation>
    <scope>NUCLEOTIDE SEQUENCE [LARGE SCALE GENOMIC DNA]</scope>
    <source>
        <strain evidence="2 3">JPCC DA0580</strain>
    </source>
</reference>